<keyword evidence="3" id="KW-1185">Reference proteome</keyword>
<organism evidence="2 3">
    <name type="scientific">Sphenostylis stenocarpa</name>
    <dbReference type="NCBI Taxonomy" id="92480"/>
    <lineage>
        <taxon>Eukaryota</taxon>
        <taxon>Viridiplantae</taxon>
        <taxon>Streptophyta</taxon>
        <taxon>Embryophyta</taxon>
        <taxon>Tracheophyta</taxon>
        <taxon>Spermatophyta</taxon>
        <taxon>Magnoliopsida</taxon>
        <taxon>eudicotyledons</taxon>
        <taxon>Gunneridae</taxon>
        <taxon>Pentapetalae</taxon>
        <taxon>rosids</taxon>
        <taxon>fabids</taxon>
        <taxon>Fabales</taxon>
        <taxon>Fabaceae</taxon>
        <taxon>Papilionoideae</taxon>
        <taxon>50 kb inversion clade</taxon>
        <taxon>NPAAA clade</taxon>
        <taxon>indigoferoid/millettioid clade</taxon>
        <taxon>Phaseoleae</taxon>
        <taxon>Sphenostylis</taxon>
    </lineage>
</organism>
<name>A0AA86VSP0_9FABA</name>
<accession>A0AA86VSP0</accession>
<evidence type="ECO:0000256" key="1">
    <source>
        <dbReference type="SAM" id="MobiDB-lite"/>
    </source>
</evidence>
<protein>
    <submittedName>
        <fullName evidence="2">Uncharacterized protein</fullName>
    </submittedName>
</protein>
<gene>
    <name evidence="2" type="ORF">AYBTSS11_LOCUS24689</name>
</gene>
<feature type="compositionally biased region" description="Gly residues" evidence="1">
    <location>
        <begin position="58"/>
        <end position="68"/>
    </location>
</feature>
<reference evidence="2" key="1">
    <citation type="submission" date="2023-10" db="EMBL/GenBank/DDBJ databases">
        <authorList>
            <person name="Domelevo Entfellner J.-B."/>
        </authorList>
    </citation>
    <scope>NUCLEOTIDE SEQUENCE</scope>
</reference>
<dbReference type="Gramene" id="rna-AYBTSS11_LOCUS24689">
    <property type="protein sequence ID" value="CAJ1972638.1"/>
    <property type="gene ID" value="gene-AYBTSS11_LOCUS24689"/>
</dbReference>
<dbReference type="EMBL" id="OY731405">
    <property type="protein sequence ID" value="CAJ1972638.1"/>
    <property type="molecule type" value="Genomic_DNA"/>
</dbReference>
<dbReference type="Proteomes" id="UP001189624">
    <property type="component" value="Chromosome 8"/>
</dbReference>
<proteinExistence type="predicted"/>
<evidence type="ECO:0000313" key="2">
    <source>
        <dbReference type="EMBL" id="CAJ1972638.1"/>
    </source>
</evidence>
<dbReference type="AlphaFoldDB" id="A0AA86VSP0"/>
<sequence length="79" mass="8387">MVGRELKKLKRGMKNELKEVVGMNVAKVAIKGGAVHVRRCPSLKYRSWRENEMREGEGGGGGGGGGDGGGDRLIPYSSA</sequence>
<evidence type="ECO:0000313" key="3">
    <source>
        <dbReference type="Proteomes" id="UP001189624"/>
    </source>
</evidence>
<feature type="region of interest" description="Disordered" evidence="1">
    <location>
        <begin position="50"/>
        <end position="79"/>
    </location>
</feature>